<feature type="region of interest" description="Disordered" evidence="1">
    <location>
        <begin position="17"/>
        <end position="43"/>
    </location>
</feature>
<gene>
    <name evidence="2" type="ORF">PODLI_1B011327</name>
</gene>
<dbReference type="EMBL" id="OX395129">
    <property type="protein sequence ID" value="CAI5772123.1"/>
    <property type="molecule type" value="Genomic_DNA"/>
</dbReference>
<dbReference type="AlphaFoldDB" id="A0AA35K7U3"/>
<organism evidence="2 3">
    <name type="scientific">Podarcis lilfordi</name>
    <name type="common">Lilford's wall lizard</name>
    <dbReference type="NCBI Taxonomy" id="74358"/>
    <lineage>
        <taxon>Eukaryota</taxon>
        <taxon>Metazoa</taxon>
        <taxon>Chordata</taxon>
        <taxon>Craniata</taxon>
        <taxon>Vertebrata</taxon>
        <taxon>Euteleostomi</taxon>
        <taxon>Lepidosauria</taxon>
        <taxon>Squamata</taxon>
        <taxon>Bifurcata</taxon>
        <taxon>Unidentata</taxon>
        <taxon>Episquamata</taxon>
        <taxon>Laterata</taxon>
        <taxon>Lacertibaenia</taxon>
        <taxon>Lacertidae</taxon>
        <taxon>Podarcis</taxon>
    </lineage>
</organism>
<keyword evidence="3" id="KW-1185">Reference proteome</keyword>
<dbReference type="Proteomes" id="UP001178461">
    <property type="component" value="Chromosome 4"/>
</dbReference>
<reference evidence="2" key="1">
    <citation type="submission" date="2022-12" db="EMBL/GenBank/DDBJ databases">
        <authorList>
            <person name="Alioto T."/>
            <person name="Alioto T."/>
            <person name="Gomez Garrido J."/>
        </authorList>
    </citation>
    <scope>NUCLEOTIDE SEQUENCE</scope>
</reference>
<protein>
    <submittedName>
        <fullName evidence="2">Uncharacterized protein</fullName>
    </submittedName>
</protein>
<evidence type="ECO:0000313" key="2">
    <source>
        <dbReference type="EMBL" id="CAI5772123.1"/>
    </source>
</evidence>
<accession>A0AA35K7U3</accession>
<sequence>MRVWVAGLLQRQRLPWGVGSSSRSRKEGLQRLPGRGGGLDSRPACGASLAEEEQRLTWREGGGKLDVLRFEGGCRLGDIFEDNCRAGPTRMEAAVFCSVCGVVWALDLCHAGA</sequence>
<evidence type="ECO:0000256" key="1">
    <source>
        <dbReference type="SAM" id="MobiDB-lite"/>
    </source>
</evidence>
<evidence type="ECO:0000313" key="3">
    <source>
        <dbReference type="Proteomes" id="UP001178461"/>
    </source>
</evidence>
<name>A0AA35K7U3_9SAUR</name>
<proteinExistence type="predicted"/>